<dbReference type="EMBL" id="BAABAZ010000006">
    <property type="protein sequence ID" value="GAA4284547.1"/>
    <property type="molecule type" value="Genomic_DNA"/>
</dbReference>
<dbReference type="Gene3D" id="1.10.10.10">
    <property type="entry name" value="Winged helix-like DNA-binding domain superfamily/Winged helix DNA-binding domain"/>
    <property type="match status" value="1"/>
</dbReference>
<evidence type="ECO:0000313" key="6">
    <source>
        <dbReference type="Proteomes" id="UP001501586"/>
    </source>
</evidence>
<dbReference type="InterPro" id="IPR036388">
    <property type="entry name" value="WH-like_DNA-bd_sf"/>
</dbReference>
<dbReference type="Gene3D" id="1.20.120.530">
    <property type="entry name" value="GntR ligand-binding domain-like"/>
    <property type="match status" value="1"/>
</dbReference>
<dbReference type="PANTHER" id="PTHR43537">
    <property type="entry name" value="TRANSCRIPTIONAL REGULATOR, GNTR FAMILY"/>
    <property type="match status" value="1"/>
</dbReference>
<evidence type="ECO:0000256" key="3">
    <source>
        <dbReference type="ARBA" id="ARBA00023163"/>
    </source>
</evidence>
<dbReference type="InterPro" id="IPR008920">
    <property type="entry name" value="TF_FadR/GntR_C"/>
</dbReference>
<organism evidence="5 6">
    <name type="scientific">Brevibacterium daeguense</name>
    <dbReference type="NCBI Taxonomy" id="909936"/>
    <lineage>
        <taxon>Bacteria</taxon>
        <taxon>Bacillati</taxon>
        <taxon>Actinomycetota</taxon>
        <taxon>Actinomycetes</taxon>
        <taxon>Micrococcales</taxon>
        <taxon>Brevibacteriaceae</taxon>
        <taxon>Brevibacterium</taxon>
    </lineage>
</organism>
<dbReference type="CDD" id="cd07377">
    <property type="entry name" value="WHTH_GntR"/>
    <property type="match status" value="1"/>
</dbReference>
<evidence type="ECO:0000259" key="4">
    <source>
        <dbReference type="PROSITE" id="PS50949"/>
    </source>
</evidence>
<keyword evidence="1" id="KW-0805">Transcription regulation</keyword>
<name>A0ABP8EKP0_9MICO</name>
<evidence type="ECO:0000256" key="2">
    <source>
        <dbReference type="ARBA" id="ARBA00023125"/>
    </source>
</evidence>
<gene>
    <name evidence="5" type="ORF">GCM10022261_20780</name>
</gene>
<sequence length="215" mass="23540">MPAQAAEDASSLRQRAVGAVRARISAGRLRPGQKLNEQVLAGELQISRNTLREAFATLAEDGIILRIPHRGVFISSPGAADITDIYGARAALEPAALLWGSQRDLPRLAEVVAVAEAARARGDDSAVADANQEFHRRVVAGVGSPTLDETMERLLARMRLVFVRVLEREPEFHGPFVDENRAVVELLAEGRTEEAADRLRRSIECTGRELVRIFD</sequence>
<dbReference type="InterPro" id="IPR036390">
    <property type="entry name" value="WH_DNA-bd_sf"/>
</dbReference>
<dbReference type="PANTHER" id="PTHR43537:SF45">
    <property type="entry name" value="GNTR FAMILY REGULATORY PROTEIN"/>
    <property type="match status" value="1"/>
</dbReference>
<reference evidence="6" key="1">
    <citation type="journal article" date="2019" name="Int. J. Syst. Evol. Microbiol.">
        <title>The Global Catalogue of Microorganisms (GCM) 10K type strain sequencing project: providing services to taxonomists for standard genome sequencing and annotation.</title>
        <authorList>
            <consortium name="The Broad Institute Genomics Platform"/>
            <consortium name="The Broad Institute Genome Sequencing Center for Infectious Disease"/>
            <person name="Wu L."/>
            <person name="Ma J."/>
        </authorList>
    </citation>
    <scope>NUCLEOTIDE SEQUENCE [LARGE SCALE GENOMIC DNA]</scope>
    <source>
        <strain evidence="6">JCM 17458</strain>
    </source>
</reference>
<dbReference type="InterPro" id="IPR000524">
    <property type="entry name" value="Tscrpt_reg_HTH_GntR"/>
</dbReference>
<evidence type="ECO:0000313" key="5">
    <source>
        <dbReference type="EMBL" id="GAA4284547.1"/>
    </source>
</evidence>
<dbReference type="InterPro" id="IPR011711">
    <property type="entry name" value="GntR_C"/>
</dbReference>
<dbReference type="SMART" id="SM00895">
    <property type="entry name" value="FCD"/>
    <property type="match status" value="1"/>
</dbReference>
<comment type="caution">
    <text evidence="5">The sequence shown here is derived from an EMBL/GenBank/DDBJ whole genome shotgun (WGS) entry which is preliminary data.</text>
</comment>
<dbReference type="Pfam" id="PF07729">
    <property type="entry name" value="FCD"/>
    <property type="match status" value="1"/>
</dbReference>
<dbReference type="SUPFAM" id="SSF48008">
    <property type="entry name" value="GntR ligand-binding domain-like"/>
    <property type="match status" value="1"/>
</dbReference>
<dbReference type="SMART" id="SM00345">
    <property type="entry name" value="HTH_GNTR"/>
    <property type="match status" value="1"/>
</dbReference>
<accession>A0ABP8EKP0</accession>
<dbReference type="Proteomes" id="UP001501586">
    <property type="component" value="Unassembled WGS sequence"/>
</dbReference>
<evidence type="ECO:0000256" key="1">
    <source>
        <dbReference type="ARBA" id="ARBA00023015"/>
    </source>
</evidence>
<dbReference type="SUPFAM" id="SSF46785">
    <property type="entry name" value="Winged helix' DNA-binding domain"/>
    <property type="match status" value="1"/>
</dbReference>
<dbReference type="Pfam" id="PF00392">
    <property type="entry name" value="GntR"/>
    <property type="match status" value="1"/>
</dbReference>
<keyword evidence="3" id="KW-0804">Transcription</keyword>
<proteinExistence type="predicted"/>
<protein>
    <submittedName>
        <fullName evidence="5">GntR family transcriptional regulator</fullName>
    </submittedName>
</protein>
<dbReference type="PROSITE" id="PS50949">
    <property type="entry name" value="HTH_GNTR"/>
    <property type="match status" value="1"/>
</dbReference>
<keyword evidence="6" id="KW-1185">Reference proteome</keyword>
<keyword evidence="2" id="KW-0238">DNA-binding</keyword>
<feature type="domain" description="HTH gntR-type" evidence="4">
    <location>
        <begin position="10"/>
        <end position="77"/>
    </location>
</feature>